<keyword evidence="1" id="KW-0479">Metal-binding</keyword>
<dbReference type="GO" id="GO:0003676">
    <property type="term" value="F:nucleic acid binding"/>
    <property type="evidence" value="ECO:0007669"/>
    <property type="project" value="InterPro"/>
</dbReference>
<keyword evidence="1" id="KW-0863">Zinc-finger</keyword>
<feature type="domain" description="CCHC-type" evidence="3">
    <location>
        <begin position="177"/>
        <end position="192"/>
    </location>
</feature>
<dbReference type="OrthoDB" id="8961543at2759"/>
<protein>
    <submittedName>
        <fullName evidence="4">(spotted green pufferfish) hypothetical protein</fullName>
    </submittedName>
</protein>
<dbReference type="AlphaFoldDB" id="Q4T318"/>
<name>Q4T318_TETNG</name>
<evidence type="ECO:0000256" key="2">
    <source>
        <dbReference type="SAM" id="MobiDB-lite"/>
    </source>
</evidence>
<proteinExistence type="predicted"/>
<keyword evidence="1" id="KW-0862">Zinc</keyword>
<dbReference type="InterPro" id="IPR036875">
    <property type="entry name" value="Znf_CCHC_sf"/>
</dbReference>
<dbReference type="SUPFAM" id="SSF57756">
    <property type="entry name" value="Retrovirus zinc finger-like domains"/>
    <property type="match status" value="1"/>
</dbReference>
<organism evidence="4">
    <name type="scientific">Tetraodon nigroviridis</name>
    <name type="common">Spotted green pufferfish</name>
    <name type="synonym">Chelonodon nigroviridis</name>
    <dbReference type="NCBI Taxonomy" id="99883"/>
    <lineage>
        <taxon>Eukaryota</taxon>
        <taxon>Metazoa</taxon>
        <taxon>Chordata</taxon>
        <taxon>Craniata</taxon>
        <taxon>Vertebrata</taxon>
        <taxon>Euteleostomi</taxon>
        <taxon>Actinopterygii</taxon>
        <taxon>Neopterygii</taxon>
        <taxon>Teleostei</taxon>
        <taxon>Neoteleostei</taxon>
        <taxon>Acanthomorphata</taxon>
        <taxon>Eupercaria</taxon>
        <taxon>Tetraodontiformes</taxon>
        <taxon>Tetradontoidea</taxon>
        <taxon>Tetraodontidae</taxon>
        <taxon>Tetraodon</taxon>
    </lineage>
</organism>
<sequence>MPVVGTAPAELEKLTRRHGVKLNPAVACSVEEAALAVGDVVGHDSVRSASRMNGAIVIFVESTAKVGELVEKGVVIQDAFTTVSPLTNPATKVMISNVPPFIRNEALSKELSRYGQLVSPIRMVSLGCKSPKLKHVVCHRRQVMMILQDKQSDLNLSFSISVEGFNYMVFASSESMRCFGCGAEGHQVRSCPGNHGAAGGAPRSFAAAVVVANVPVGAEPVAPAPMEALAEEAPPTVEPSPAGEAPTPDQGSAIEGAPKTTVHPPVDDSLMSQSPSEDEETMGDVKVTRNKKKGKKKAAFEETLTEE</sequence>
<feature type="region of interest" description="Disordered" evidence="2">
    <location>
        <begin position="230"/>
        <end position="307"/>
    </location>
</feature>
<evidence type="ECO:0000256" key="1">
    <source>
        <dbReference type="PROSITE-ProRule" id="PRU00047"/>
    </source>
</evidence>
<dbReference type="GO" id="GO:0008270">
    <property type="term" value="F:zinc ion binding"/>
    <property type="evidence" value="ECO:0007669"/>
    <property type="project" value="UniProtKB-KW"/>
</dbReference>
<gene>
    <name evidence="4" type="ORF">GSTENG00008056001</name>
</gene>
<feature type="non-terminal residue" evidence="4">
    <location>
        <position position="307"/>
    </location>
</feature>
<dbReference type="KEGG" id="tng:GSTEN00008056G001"/>
<feature type="compositionally biased region" description="Basic residues" evidence="2">
    <location>
        <begin position="288"/>
        <end position="297"/>
    </location>
</feature>
<dbReference type="InterPro" id="IPR001878">
    <property type="entry name" value="Znf_CCHC"/>
</dbReference>
<dbReference type="EMBL" id="CAAE01010138">
    <property type="protein sequence ID" value="CAF92714.1"/>
    <property type="molecule type" value="Genomic_DNA"/>
</dbReference>
<accession>Q4T318</accession>
<reference evidence="4" key="2">
    <citation type="submission" date="2004-02" db="EMBL/GenBank/DDBJ databases">
        <authorList>
            <consortium name="Genoscope"/>
            <consortium name="Whitehead Institute Centre for Genome Research"/>
        </authorList>
    </citation>
    <scope>NUCLEOTIDE SEQUENCE</scope>
</reference>
<dbReference type="PROSITE" id="PS50158">
    <property type="entry name" value="ZF_CCHC"/>
    <property type="match status" value="1"/>
</dbReference>
<evidence type="ECO:0000313" key="4">
    <source>
        <dbReference type="EMBL" id="CAF92714.1"/>
    </source>
</evidence>
<reference evidence="4" key="1">
    <citation type="journal article" date="2004" name="Nature">
        <title>Genome duplication in the teleost fish Tetraodon nigroviridis reveals the early vertebrate proto-karyotype.</title>
        <authorList>
            <person name="Jaillon O."/>
            <person name="Aury J.-M."/>
            <person name="Brunet F."/>
            <person name="Petit J.-L."/>
            <person name="Stange-Thomann N."/>
            <person name="Mauceli E."/>
            <person name="Bouneau L."/>
            <person name="Fischer C."/>
            <person name="Ozouf-Costaz C."/>
            <person name="Bernot A."/>
            <person name="Nicaud S."/>
            <person name="Jaffe D."/>
            <person name="Fisher S."/>
            <person name="Lutfalla G."/>
            <person name="Dossat C."/>
            <person name="Segurens B."/>
            <person name="Dasilva C."/>
            <person name="Salanoubat M."/>
            <person name="Levy M."/>
            <person name="Boudet N."/>
            <person name="Castellano S."/>
            <person name="Anthouard V."/>
            <person name="Jubin C."/>
            <person name="Castelli V."/>
            <person name="Katinka M."/>
            <person name="Vacherie B."/>
            <person name="Biemont C."/>
            <person name="Skalli Z."/>
            <person name="Cattolico L."/>
            <person name="Poulain J."/>
            <person name="De Berardinis V."/>
            <person name="Cruaud C."/>
            <person name="Duprat S."/>
            <person name="Brottier P."/>
            <person name="Coutanceau J.-P."/>
            <person name="Gouzy J."/>
            <person name="Parra G."/>
            <person name="Lardier G."/>
            <person name="Chapple C."/>
            <person name="McKernan K.J."/>
            <person name="McEwan P."/>
            <person name="Bosak S."/>
            <person name="Kellis M."/>
            <person name="Volff J.-N."/>
            <person name="Guigo R."/>
            <person name="Zody M.C."/>
            <person name="Mesirov J."/>
            <person name="Lindblad-Toh K."/>
            <person name="Birren B."/>
            <person name="Nusbaum C."/>
            <person name="Kahn D."/>
            <person name="Robinson-Rechavi M."/>
            <person name="Laudet V."/>
            <person name="Schachter V."/>
            <person name="Quetier F."/>
            <person name="Saurin W."/>
            <person name="Scarpelli C."/>
            <person name="Wincker P."/>
            <person name="Lander E.S."/>
            <person name="Weissenbach J."/>
            <person name="Roest Crollius H."/>
        </authorList>
    </citation>
    <scope>NUCLEOTIDE SEQUENCE [LARGE SCALE GENOMIC DNA]</scope>
</reference>
<comment type="caution">
    <text evidence="4">The sequence shown here is derived from an EMBL/GenBank/DDBJ whole genome shotgun (WGS) entry which is preliminary data.</text>
</comment>
<evidence type="ECO:0000259" key="3">
    <source>
        <dbReference type="PROSITE" id="PS50158"/>
    </source>
</evidence>